<dbReference type="InterPro" id="IPR029071">
    <property type="entry name" value="Ubiquitin-like_domsf"/>
</dbReference>
<evidence type="ECO:0000313" key="12">
    <source>
        <dbReference type="Proteomes" id="UP000439903"/>
    </source>
</evidence>
<reference evidence="11 12" key="1">
    <citation type="journal article" date="2019" name="Environ. Microbiol.">
        <title>At the nexus of three kingdoms: the genome of the mycorrhizal fungus Gigaspora margarita provides insights into plant, endobacterial and fungal interactions.</title>
        <authorList>
            <person name="Venice F."/>
            <person name="Ghignone S."/>
            <person name="Salvioli di Fossalunga A."/>
            <person name="Amselem J."/>
            <person name="Novero M."/>
            <person name="Xianan X."/>
            <person name="Sedzielewska Toro K."/>
            <person name="Morin E."/>
            <person name="Lipzen A."/>
            <person name="Grigoriev I.V."/>
            <person name="Henrissat B."/>
            <person name="Martin F.M."/>
            <person name="Bonfante P."/>
        </authorList>
    </citation>
    <scope>NUCLEOTIDE SEQUENCE [LARGE SCALE GENOMIC DNA]</scope>
    <source>
        <strain evidence="11 12">BEG34</strain>
    </source>
</reference>
<keyword evidence="12" id="KW-1185">Reference proteome</keyword>
<proteinExistence type="predicted"/>
<dbReference type="GO" id="GO:0009893">
    <property type="term" value="P:positive regulation of metabolic process"/>
    <property type="evidence" value="ECO:0007669"/>
    <property type="project" value="UniProtKB-ARBA"/>
</dbReference>
<gene>
    <name evidence="11" type="ORF">F8M41_002736</name>
</gene>
<evidence type="ECO:0000256" key="7">
    <source>
        <dbReference type="ARBA" id="ARBA00022786"/>
    </source>
</evidence>
<evidence type="ECO:0000256" key="5">
    <source>
        <dbReference type="ARBA" id="ARBA00022737"/>
    </source>
</evidence>
<evidence type="ECO:0000256" key="1">
    <source>
        <dbReference type="ARBA" id="ARBA00004906"/>
    </source>
</evidence>
<keyword evidence="4" id="KW-0479">Metal-binding</keyword>
<keyword evidence="7" id="KW-0833">Ubl conjugation pathway</keyword>
<accession>A0A8H3XCD7</accession>
<organism evidence="11 12">
    <name type="scientific">Gigaspora margarita</name>
    <dbReference type="NCBI Taxonomy" id="4874"/>
    <lineage>
        <taxon>Eukaryota</taxon>
        <taxon>Fungi</taxon>
        <taxon>Fungi incertae sedis</taxon>
        <taxon>Mucoromycota</taxon>
        <taxon>Glomeromycotina</taxon>
        <taxon>Glomeromycetes</taxon>
        <taxon>Diversisporales</taxon>
        <taxon>Gigasporaceae</taxon>
        <taxon>Gigaspora</taxon>
    </lineage>
</organism>
<dbReference type="SUPFAM" id="SSF54236">
    <property type="entry name" value="Ubiquitin-like"/>
    <property type="match status" value="1"/>
</dbReference>
<dbReference type="InterPro" id="IPR000626">
    <property type="entry name" value="Ubiquitin-like_dom"/>
</dbReference>
<keyword evidence="3" id="KW-0808">Transferase</keyword>
<comment type="caution">
    <text evidence="11">The sequence shown here is derived from an EMBL/GenBank/DDBJ whole genome shotgun (WGS) entry which is preliminary data.</text>
</comment>
<name>A0A8H3XCD7_GIGMA</name>
<dbReference type="Gene3D" id="1.20.120.1750">
    <property type="match status" value="1"/>
</dbReference>
<dbReference type="EMBL" id="WTPW01001233">
    <property type="protein sequence ID" value="KAF0447942.1"/>
    <property type="molecule type" value="Genomic_DNA"/>
</dbReference>
<dbReference type="Proteomes" id="UP000439903">
    <property type="component" value="Unassembled WGS sequence"/>
</dbReference>
<evidence type="ECO:0000256" key="2">
    <source>
        <dbReference type="ARBA" id="ARBA00022553"/>
    </source>
</evidence>
<evidence type="ECO:0000259" key="9">
    <source>
        <dbReference type="PROSITE" id="PS50053"/>
    </source>
</evidence>
<feature type="domain" description="RING-type" evidence="10">
    <location>
        <begin position="105"/>
        <end position="336"/>
    </location>
</feature>
<dbReference type="PROSITE" id="PS51873">
    <property type="entry name" value="TRIAD"/>
    <property type="match status" value="1"/>
</dbReference>
<protein>
    <submittedName>
        <fullName evidence="11">Polyubiquitin 8-like</fullName>
    </submittedName>
</protein>
<dbReference type="GO" id="GO:0016740">
    <property type="term" value="F:transferase activity"/>
    <property type="evidence" value="ECO:0007669"/>
    <property type="project" value="UniProtKB-KW"/>
</dbReference>
<comment type="pathway">
    <text evidence="1">Protein modification; protein ubiquitination.</text>
</comment>
<evidence type="ECO:0000256" key="8">
    <source>
        <dbReference type="ARBA" id="ARBA00022833"/>
    </source>
</evidence>
<keyword evidence="8" id="KW-0862">Zinc</keyword>
<dbReference type="InterPro" id="IPR050158">
    <property type="entry name" value="Ubiquitin_ubiquitin-like"/>
</dbReference>
<feature type="domain" description="Ubiquitin-like" evidence="9">
    <location>
        <begin position="6"/>
        <end position="90"/>
    </location>
</feature>
<dbReference type="PANTHER" id="PTHR10666">
    <property type="entry name" value="UBIQUITIN"/>
    <property type="match status" value="1"/>
</dbReference>
<evidence type="ECO:0000313" key="11">
    <source>
        <dbReference type="EMBL" id="KAF0447942.1"/>
    </source>
</evidence>
<evidence type="ECO:0000256" key="4">
    <source>
        <dbReference type="ARBA" id="ARBA00022723"/>
    </source>
</evidence>
<dbReference type="GO" id="GO:0008270">
    <property type="term" value="F:zinc ion binding"/>
    <property type="evidence" value="ECO:0007669"/>
    <property type="project" value="UniProtKB-KW"/>
</dbReference>
<keyword evidence="2" id="KW-0597">Phosphoprotein</keyword>
<dbReference type="Gene3D" id="3.10.20.90">
    <property type="entry name" value="Phosphatidylinositol 3-kinase Catalytic Subunit, Chain A, domain 1"/>
    <property type="match status" value="1"/>
</dbReference>
<keyword evidence="6" id="KW-0863">Zinc-finger</keyword>
<dbReference type="InterPro" id="IPR044066">
    <property type="entry name" value="TRIAD_supradom"/>
</dbReference>
<evidence type="ECO:0000256" key="6">
    <source>
        <dbReference type="ARBA" id="ARBA00022771"/>
    </source>
</evidence>
<dbReference type="OrthoDB" id="419317at2759"/>
<dbReference type="PROSITE" id="PS50053">
    <property type="entry name" value="UBIQUITIN_2"/>
    <property type="match status" value="1"/>
</dbReference>
<dbReference type="SMART" id="SM00213">
    <property type="entry name" value="UBQ"/>
    <property type="match status" value="1"/>
</dbReference>
<keyword evidence="5" id="KW-0677">Repeat</keyword>
<dbReference type="AlphaFoldDB" id="A0A8H3XCD7"/>
<sequence>MSSERFQIFVKGIEGKTTTYNDITSETKVIEFKKMVEAKTGVDTNQQVLIFVGKQLEDVDPNDRKIIKKLSDYGIIKMSTIHLVVRLLGGVDEKRHDPDSGVELTNEPDMITWDEDPDNLRAKMPCGHAIGPESLTAFCRSLVSEGKFQFFCPYVNPTNDVRCRTEWQYVDIRRIGLLTDDERQFFESKISENYSLRALGVQECPQCSSYCERKDKNRSSVICPICSKKPGAGEFAFCWYCLHKVKSSDGYRCNNNLCGGIDPRLAILKNATLKKVGDVSGVPSCRACPKCGTIIEHDRNCKHMRCPCDQEFCFICLNRRDPQTGWSCGSFNTACNIAPVQTIIPGL</sequence>
<evidence type="ECO:0000256" key="3">
    <source>
        <dbReference type="ARBA" id="ARBA00022679"/>
    </source>
</evidence>
<dbReference type="SUPFAM" id="SSF57850">
    <property type="entry name" value="RING/U-box"/>
    <property type="match status" value="1"/>
</dbReference>
<dbReference type="Pfam" id="PF00240">
    <property type="entry name" value="ubiquitin"/>
    <property type="match status" value="1"/>
</dbReference>
<evidence type="ECO:0000259" key="10">
    <source>
        <dbReference type="PROSITE" id="PS51873"/>
    </source>
</evidence>
<dbReference type="CDD" id="cd20336">
    <property type="entry name" value="Rcat_RBR"/>
    <property type="match status" value="1"/>
</dbReference>